<evidence type="ECO:0000313" key="1">
    <source>
        <dbReference type="EMBL" id="MCZ0833669.1"/>
    </source>
</evidence>
<proteinExistence type="predicted"/>
<comment type="caution">
    <text evidence="1">The sequence shown here is derived from an EMBL/GenBank/DDBJ whole genome shotgun (WGS) entry which is preliminary data.</text>
</comment>
<gene>
    <name evidence="1" type="ORF">O0535_23470</name>
</gene>
<dbReference type="Proteomes" id="UP001067708">
    <property type="component" value="Unassembled WGS sequence"/>
</dbReference>
<organism evidence="1 2">
    <name type="scientific">Brevibacillus halotolerans</name>
    <dbReference type="NCBI Taxonomy" id="1507437"/>
    <lineage>
        <taxon>Bacteria</taxon>
        <taxon>Bacillati</taxon>
        <taxon>Bacillota</taxon>
        <taxon>Bacilli</taxon>
        <taxon>Bacillales</taxon>
        <taxon>Paenibacillaceae</taxon>
        <taxon>Brevibacillus</taxon>
    </lineage>
</organism>
<evidence type="ECO:0000313" key="2">
    <source>
        <dbReference type="Proteomes" id="UP001067708"/>
    </source>
</evidence>
<keyword evidence="2" id="KW-1185">Reference proteome</keyword>
<reference evidence="1" key="1">
    <citation type="submission" date="2022-09" db="EMBL/GenBank/DDBJ databases">
        <title>Genome analysis and characterization of larvicidal activity of Brevibacillus strains.</title>
        <authorList>
            <person name="Patrusheva E.V."/>
            <person name="Izotova A.O."/>
            <person name="Toshchakov S.V."/>
            <person name="Sineoky S.P."/>
        </authorList>
    </citation>
    <scope>NUCLEOTIDE SEQUENCE</scope>
    <source>
        <strain evidence="1">VKPM_B-13244</strain>
    </source>
</reference>
<sequence length="46" mass="5596">MSSWHQKETDRVEWEYKATLAFRLDEDIQMNDTLEIPMYGELICRC</sequence>
<name>A0ABT4I522_9BACL</name>
<accession>A0ABT4I522</accession>
<protein>
    <submittedName>
        <fullName evidence="1">Uncharacterized protein</fullName>
    </submittedName>
</protein>
<dbReference type="EMBL" id="JAPTNG010000027">
    <property type="protein sequence ID" value="MCZ0833669.1"/>
    <property type="molecule type" value="Genomic_DNA"/>
</dbReference>